<keyword evidence="2" id="KW-0479">Metal-binding</keyword>
<evidence type="ECO:0000256" key="5">
    <source>
        <dbReference type="SAM" id="SignalP"/>
    </source>
</evidence>
<feature type="domain" description="Tyrosinase copper-binding" evidence="7">
    <location>
        <begin position="326"/>
        <end position="337"/>
    </location>
</feature>
<evidence type="ECO:0000313" key="8">
    <source>
        <dbReference type="EMBL" id="KAK3058152.1"/>
    </source>
</evidence>
<organism evidence="8 9">
    <name type="scientific">Extremus antarcticus</name>
    <dbReference type="NCBI Taxonomy" id="702011"/>
    <lineage>
        <taxon>Eukaryota</taxon>
        <taxon>Fungi</taxon>
        <taxon>Dikarya</taxon>
        <taxon>Ascomycota</taxon>
        <taxon>Pezizomycotina</taxon>
        <taxon>Dothideomycetes</taxon>
        <taxon>Dothideomycetidae</taxon>
        <taxon>Mycosphaerellales</taxon>
        <taxon>Extremaceae</taxon>
        <taxon>Extremus</taxon>
    </lineage>
</organism>
<dbReference type="Pfam" id="PF18132">
    <property type="entry name" value="Tyrosinase_C"/>
    <property type="match status" value="1"/>
</dbReference>
<dbReference type="Gene3D" id="2.60.310.20">
    <property type="match status" value="1"/>
</dbReference>
<keyword evidence="9" id="KW-1185">Reference proteome</keyword>
<evidence type="ECO:0000256" key="1">
    <source>
        <dbReference type="ARBA" id="ARBA00001973"/>
    </source>
</evidence>
<feature type="chain" id="PRO_5042603504" description="Tyrosinase copper-binding domain-containing protein" evidence="5">
    <location>
        <begin position="18"/>
        <end position="630"/>
    </location>
</feature>
<evidence type="ECO:0000259" key="7">
    <source>
        <dbReference type="PROSITE" id="PS00498"/>
    </source>
</evidence>
<dbReference type="AlphaFoldDB" id="A0AAJ0GID0"/>
<evidence type="ECO:0000256" key="2">
    <source>
        <dbReference type="ARBA" id="ARBA00022723"/>
    </source>
</evidence>
<dbReference type="EMBL" id="JAWDJX010000002">
    <property type="protein sequence ID" value="KAK3058152.1"/>
    <property type="molecule type" value="Genomic_DNA"/>
</dbReference>
<dbReference type="GO" id="GO:0046872">
    <property type="term" value="F:metal ion binding"/>
    <property type="evidence" value="ECO:0007669"/>
    <property type="project" value="UniProtKB-KW"/>
</dbReference>
<protein>
    <recommendedName>
        <fullName evidence="6 7">Tyrosinase copper-binding domain-containing protein</fullName>
    </recommendedName>
</protein>
<sequence>MLWTLALLLELCVTVIGAPLPLRKHEVEDASLLMSNLQRRQGQEPPVAITGIQTYGVQPRLEIRQLEARPDQWNIFLLGLRRFQQTDQSNLTSYYQIAGIHGRPYNAWDGVPSAPGQDSPGYCSHVSNLFLPWHRPYLALFEQTLAQHIVAAVNEFPAGALRQRYASAALTWRWPYWDWAATPAAGQSVYPASLQTPTVNVTGPNGTMIIANPLYSYQFHPVSSTDFYFNPFATWNETKRYPTSWDQDAVSQNALIGPVLDNNRVSFQDRLYNLFTNYENFTEFGNEAWMHPGIQNGDSLESLHDAIHSIMGSNGHMTYLDYSAYDPIFFLHHAMIDRSFALWQALYPNSYVEPMASVEQTYTTRVGDVKDENSALEPFFSNNARDYWTAGSVRQTSRLGYTYPEIQNNANISSIKAAINILYGSSSGSSSGLSKRQDSTVPKHPLREGYIADDVADEVVDGKNRQYLATILSQKFALNGSYAIYVFMGEFDDTPSAWATSPNLVGTHAVFAALNRVDAVSNPQLKAKISHHPEIDVTGTMPLTTALLGKAESGELSSMNPNVVEDYLEANLHWRVGMFDGTQVPVEDVADLTITVITAKVQPAAAEDEFPEWSSFTEVTRITQGKPGGC</sequence>
<feature type="signal peptide" evidence="5">
    <location>
        <begin position="1"/>
        <end position="17"/>
    </location>
</feature>
<keyword evidence="3" id="KW-0560">Oxidoreductase</keyword>
<comment type="caution">
    <text evidence="8">The sequence shown here is derived from an EMBL/GenBank/DDBJ whole genome shotgun (WGS) entry which is preliminary data.</text>
</comment>
<dbReference type="InterPro" id="IPR002227">
    <property type="entry name" value="Tyrosinase_Cu-bd"/>
</dbReference>
<dbReference type="Gene3D" id="1.10.1280.10">
    <property type="entry name" value="Di-copper center containing domain from catechol oxidase"/>
    <property type="match status" value="1"/>
</dbReference>
<evidence type="ECO:0000256" key="3">
    <source>
        <dbReference type="ARBA" id="ARBA00023002"/>
    </source>
</evidence>
<proteinExistence type="predicted"/>
<dbReference type="PANTHER" id="PTHR11474">
    <property type="entry name" value="TYROSINASE FAMILY MEMBER"/>
    <property type="match status" value="1"/>
</dbReference>
<dbReference type="Proteomes" id="UP001271007">
    <property type="component" value="Unassembled WGS sequence"/>
</dbReference>
<gene>
    <name evidence="8" type="ORF">LTR09_001230</name>
</gene>
<dbReference type="InterPro" id="IPR008922">
    <property type="entry name" value="Di-copper_centre_dom_sf"/>
</dbReference>
<keyword evidence="4" id="KW-0503">Monooxygenase</keyword>
<feature type="domain" description="Tyrosinase copper-binding" evidence="6">
    <location>
        <begin position="125"/>
        <end position="142"/>
    </location>
</feature>
<reference evidence="8" key="1">
    <citation type="submission" date="2023-04" db="EMBL/GenBank/DDBJ databases">
        <title>Black Yeasts Isolated from many extreme environments.</title>
        <authorList>
            <person name="Coleine C."/>
            <person name="Stajich J.E."/>
            <person name="Selbmann L."/>
        </authorList>
    </citation>
    <scope>NUCLEOTIDE SEQUENCE</scope>
    <source>
        <strain evidence="8">CCFEE 5312</strain>
    </source>
</reference>
<evidence type="ECO:0000259" key="6">
    <source>
        <dbReference type="PROSITE" id="PS00497"/>
    </source>
</evidence>
<evidence type="ECO:0000256" key="4">
    <source>
        <dbReference type="ARBA" id="ARBA00023033"/>
    </source>
</evidence>
<evidence type="ECO:0000313" key="9">
    <source>
        <dbReference type="Proteomes" id="UP001271007"/>
    </source>
</evidence>
<dbReference type="PRINTS" id="PR00092">
    <property type="entry name" value="TYROSINASE"/>
</dbReference>
<dbReference type="InterPro" id="IPR050316">
    <property type="entry name" value="Tyrosinase/Hemocyanin"/>
</dbReference>
<comment type="cofactor">
    <cofactor evidence="1">
        <name>Cu(2+)</name>
        <dbReference type="ChEBI" id="CHEBI:29036"/>
    </cofactor>
</comment>
<keyword evidence="5" id="KW-0732">Signal</keyword>
<dbReference type="Pfam" id="PF00264">
    <property type="entry name" value="Tyrosinase"/>
    <property type="match status" value="1"/>
</dbReference>
<dbReference type="GO" id="GO:0004497">
    <property type="term" value="F:monooxygenase activity"/>
    <property type="evidence" value="ECO:0007669"/>
    <property type="project" value="UniProtKB-KW"/>
</dbReference>
<accession>A0AAJ0GID0</accession>
<dbReference type="PANTHER" id="PTHR11474:SF32">
    <property type="entry name" value="TYROSINASE"/>
    <property type="match status" value="1"/>
</dbReference>
<name>A0AAJ0GID0_9PEZI</name>
<dbReference type="SUPFAM" id="SSF48056">
    <property type="entry name" value="Di-copper centre-containing domain"/>
    <property type="match status" value="1"/>
</dbReference>
<dbReference type="PROSITE" id="PS00498">
    <property type="entry name" value="TYROSINASE_2"/>
    <property type="match status" value="1"/>
</dbReference>
<dbReference type="InterPro" id="IPR041640">
    <property type="entry name" value="Tyrosinase_C"/>
</dbReference>
<dbReference type="PROSITE" id="PS00497">
    <property type="entry name" value="TYROSINASE_1"/>
    <property type="match status" value="1"/>
</dbReference>